<keyword evidence="4" id="KW-0249">Electron transport</keyword>
<dbReference type="InterPro" id="IPR009056">
    <property type="entry name" value="Cyt_c-like_dom"/>
</dbReference>
<dbReference type="Proteomes" id="UP000516134">
    <property type="component" value="Chromosome"/>
</dbReference>
<keyword evidence="9" id="KW-1185">Reference proteome</keyword>
<dbReference type="InterPro" id="IPR036909">
    <property type="entry name" value="Cyt_c-like_dom_sf"/>
</dbReference>
<keyword evidence="1" id="KW-0813">Transport</keyword>
<dbReference type="EMBL" id="CP060780">
    <property type="protein sequence ID" value="QNP42944.1"/>
    <property type="molecule type" value="Genomic_DNA"/>
</dbReference>
<protein>
    <recommendedName>
        <fullName evidence="7">Cytochrome c domain-containing protein</fullName>
    </recommendedName>
</protein>
<reference evidence="8 9" key="1">
    <citation type="submission" date="2020-08" db="EMBL/GenBank/DDBJ databases">
        <title>Genome sequence of Sphingomonas daechungensis KACC 18115T.</title>
        <authorList>
            <person name="Hyun D.-W."/>
            <person name="Bae J.-W."/>
        </authorList>
    </citation>
    <scope>NUCLEOTIDE SEQUENCE [LARGE SCALE GENOMIC DNA]</scope>
    <source>
        <strain evidence="8 9">KACC 18115</strain>
    </source>
</reference>
<evidence type="ECO:0000256" key="4">
    <source>
        <dbReference type="ARBA" id="ARBA00022982"/>
    </source>
</evidence>
<evidence type="ECO:0000256" key="2">
    <source>
        <dbReference type="ARBA" id="ARBA00022617"/>
    </source>
</evidence>
<accession>A0ABX6T0N2</accession>
<dbReference type="Pfam" id="PF00034">
    <property type="entry name" value="Cytochrom_C"/>
    <property type="match status" value="1"/>
</dbReference>
<organism evidence="8 9">
    <name type="scientific">Sphingomonas daechungensis</name>
    <dbReference type="NCBI Taxonomy" id="1176646"/>
    <lineage>
        <taxon>Bacteria</taxon>
        <taxon>Pseudomonadati</taxon>
        <taxon>Pseudomonadota</taxon>
        <taxon>Alphaproteobacteria</taxon>
        <taxon>Sphingomonadales</taxon>
        <taxon>Sphingomonadaceae</taxon>
        <taxon>Sphingomonas</taxon>
    </lineage>
</organism>
<evidence type="ECO:0000256" key="1">
    <source>
        <dbReference type="ARBA" id="ARBA00022448"/>
    </source>
</evidence>
<keyword evidence="5 6" id="KW-0408">Iron</keyword>
<gene>
    <name evidence="8" type="ORF">H9L15_13125</name>
</gene>
<name>A0ABX6T0N2_9SPHN</name>
<dbReference type="InterPro" id="IPR050597">
    <property type="entry name" value="Cytochrome_c_Oxidase_Subunit"/>
</dbReference>
<keyword evidence="2 6" id="KW-0349">Heme</keyword>
<dbReference type="PROSITE" id="PS51007">
    <property type="entry name" value="CYTC"/>
    <property type="match status" value="1"/>
</dbReference>
<dbReference type="PROSITE" id="PS51257">
    <property type="entry name" value="PROKAR_LIPOPROTEIN"/>
    <property type="match status" value="1"/>
</dbReference>
<dbReference type="PANTHER" id="PTHR33751">
    <property type="entry name" value="CBB3-TYPE CYTOCHROME C OXIDASE SUBUNIT FIXP"/>
    <property type="match status" value="1"/>
</dbReference>
<keyword evidence="3 6" id="KW-0479">Metal-binding</keyword>
<evidence type="ECO:0000313" key="8">
    <source>
        <dbReference type="EMBL" id="QNP42944.1"/>
    </source>
</evidence>
<feature type="domain" description="Cytochrome c" evidence="7">
    <location>
        <begin position="46"/>
        <end position="135"/>
    </location>
</feature>
<dbReference type="SUPFAM" id="SSF46626">
    <property type="entry name" value="Cytochrome c"/>
    <property type="match status" value="2"/>
</dbReference>
<evidence type="ECO:0000256" key="6">
    <source>
        <dbReference type="PROSITE-ProRule" id="PRU00433"/>
    </source>
</evidence>
<dbReference type="Gene3D" id="1.10.760.10">
    <property type="entry name" value="Cytochrome c-like domain"/>
    <property type="match status" value="1"/>
</dbReference>
<dbReference type="PANTHER" id="PTHR33751:SF9">
    <property type="entry name" value="CYTOCHROME C4"/>
    <property type="match status" value="1"/>
</dbReference>
<proteinExistence type="predicted"/>
<sequence>MCQRLLAMVLLAATSGCDRKAADAPAAVAAPMEVAFDGANVKDAAARLAHGKRIGWALGCHGCHGKDLDGHRFYEAYASNLTRDLAAYSDQQIEHVLRVGERSSGKPLWGMPSEVFQHLSDADMTALIADLRSLKPKGGPTQAMLPFEAETKELIASGKFKPAADFVKEWKHKRPVDLGPEYAQGRYIASVTCAECHGSALQGDPGFTPDLIVAGAYSREEFETLLTEGKLPGGRKFKNP</sequence>
<dbReference type="RefSeq" id="WP_187714375.1">
    <property type="nucleotide sequence ID" value="NZ_CP060780.1"/>
</dbReference>
<evidence type="ECO:0000259" key="7">
    <source>
        <dbReference type="PROSITE" id="PS51007"/>
    </source>
</evidence>
<evidence type="ECO:0000256" key="3">
    <source>
        <dbReference type="ARBA" id="ARBA00022723"/>
    </source>
</evidence>
<evidence type="ECO:0000256" key="5">
    <source>
        <dbReference type="ARBA" id="ARBA00023004"/>
    </source>
</evidence>
<evidence type="ECO:0000313" key="9">
    <source>
        <dbReference type="Proteomes" id="UP000516134"/>
    </source>
</evidence>